<accession>A0A8T7M538</accession>
<reference evidence="2" key="2">
    <citation type="journal article" date="2024" name="Nature">
        <title>Anoxygenic phototroph of the Chloroflexota uses a type I reaction centre.</title>
        <authorList>
            <person name="Tsuji J.M."/>
            <person name="Shaw N.A."/>
            <person name="Nagashima S."/>
            <person name="Venkiteswaran J.J."/>
            <person name="Schiff S.L."/>
            <person name="Watanabe T."/>
            <person name="Fukui M."/>
            <person name="Hanada S."/>
            <person name="Tank M."/>
            <person name="Neufeld J.D."/>
        </authorList>
    </citation>
    <scope>NUCLEOTIDE SEQUENCE</scope>
    <source>
        <strain evidence="2">L227-S17</strain>
    </source>
</reference>
<proteinExistence type="predicted"/>
<gene>
    <name evidence="1" type="ORF">HXX08_14945</name>
    <name evidence="2" type="ORF">OZ401_002661</name>
</gene>
<evidence type="ECO:0000313" key="4">
    <source>
        <dbReference type="Proteomes" id="UP001431572"/>
    </source>
</evidence>
<dbReference type="AlphaFoldDB" id="A0A8T7M538"/>
<reference evidence="1 3" key="1">
    <citation type="submission" date="2020-06" db="EMBL/GenBank/DDBJ databases">
        <title>Anoxygenic phototrophic Chloroflexota member uses a Type I reaction center.</title>
        <authorList>
            <person name="Tsuji J.M."/>
            <person name="Shaw N.A."/>
            <person name="Nagashima S."/>
            <person name="Venkiteswaran J."/>
            <person name="Schiff S.L."/>
            <person name="Hanada S."/>
            <person name="Tank M."/>
            <person name="Neufeld J.D."/>
        </authorList>
    </citation>
    <scope>NUCLEOTIDE SEQUENCE [LARGE SCALE GENOMIC DNA]</scope>
    <source>
        <strain evidence="1">L227-S17</strain>
    </source>
</reference>
<name>A0A8T7M538_9CHLR</name>
<dbReference type="RefSeq" id="WP_341470961.1">
    <property type="nucleotide sequence ID" value="NZ_CP128400.1"/>
</dbReference>
<evidence type="ECO:0000313" key="1">
    <source>
        <dbReference type="EMBL" id="NWJ47156.1"/>
    </source>
</evidence>
<keyword evidence="4" id="KW-1185">Reference proteome</keyword>
<sequence>MTWLLVILALIGGAILVVSNFGSKYSNSTSYASQAGFTSFDKATATAQTIQNIIAPLDKRAVKIYGPANGNIEHPNGNYVGIKCANVTLRNSLIDAWFFNPYGANEGTWDYGFFIRNSPQGQYRLIISSGRRWNLYNGNNNWVAGNALSDLNIAQGGSNHLVLYVSGSAAYFYLNEKYISTLEVGDILGNGDICVGTGFLSGNVIAGRITRYDNFTVYSLD</sequence>
<protein>
    <submittedName>
        <fullName evidence="1">Uncharacterized protein</fullName>
    </submittedName>
</protein>
<dbReference type="EMBL" id="JACATZ010000003">
    <property type="protein sequence ID" value="NWJ47156.1"/>
    <property type="molecule type" value="Genomic_DNA"/>
</dbReference>
<organism evidence="1 3">
    <name type="scientific">Candidatus Chlorohelix allophototropha</name>
    <dbReference type="NCBI Taxonomy" id="3003348"/>
    <lineage>
        <taxon>Bacteria</taxon>
        <taxon>Bacillati</taxon>
        <taxon>Chloroflexota</taxon>
        <taxon>Chloroflexia</taxon>
        <taxon>Candidatus Chloroheliales</taxon>
        <taxon>Candidatus Chloroheliaceae</taxon>
        <taxon>Candidatus Chlorohelix</taxon>
    </lineage>
</organism>
<dbReference type="Proteomes" id="UP001431572">
    <property type="component" value="Chromosome 2"/>
</dbReference>
<evidence type="ECO:0000313" key="2">
    <source>
        <dbReference type="EMBL" id="WJW69068.1"/>
    </source>
</evidence>
<dbReference type="Proteomes" id="UP000521676">
    <property type="component" value="Unassembled WGS sequence"/>
</dbReference>
<evidence type="ECO:0000313" key="3">
    <source>
        <dbReference type="Proteomes" id="UP000521676"/>
    </source>
</evidence>
<dbReference type="EMBL" id="CP128400">
    <property type="protein sequence ID" value="WJW69068.1"/>
    <property type="molecule type" value="Genomic_DNA"/>
</dbReference>